<dbReference type="EMBL" id="OZ075122">
    <property type="protein sequence ID" value="CAL4905606.1"/>
    <property type="molecule type" value="Genomic_DNA"/>
</dbReference>
<dbReference type="Proteomes" id="UP001497457">
    <property type="component" value="Chromosome 12b"/>
</dbReference>
<dbReference type="SUPFAM" id="SSF81383">
    <property type="entry name" value="F-box domain"/>
    <property type="match status" value="1"/>
</dbReference>
<dbReference type="InterPro" id="IPR011047">
    <property type="entry name" value="Quinoprotein_ADH-like_sf"/>
</dbReference>
<dbReference type="InterPro" id="IPR017451">
    <property type="entry name" value="F-box-assoc_interact_dom"/>
</dbReference>
<dbReference type="Pfam" id="PF08268">
    <property type="entry name" value="FBA_3"/>
    <property type="match status" value="1"/>
</dbReference>
<evidence type="ECO:0000259" key="2">
    <source>
        <dbReference type="Pfam" id="PF08268"/>
    </source>
</evidence>
<sequence>MVGSDEKRLRACLAAAIPDDLLIYEVLVHLRPKSLARCRCVSRSWRAAIAGAAFVRRHLELSRARPPSSVLAVPREIDPDDDHATSTEISFHRLPLLPPPPPQAGSNTTTDAELVWEKAWPEGITRWLSATHCDGLVAIATATDRVFVCNPATRELVALPLGAHNAELEHCDDKDLVPQVALGFDQWRNRYVVSRYFYRVYGEMILSDEVTCGDSKYCRRQGHDIGHEVFTLGGGGGGESWEWELTQDPPHAIGGQRPVCTRRGIYWHSDVARRLLMRFGLRDRTFHVVPRPPAGWSCDDEMVNLDGKLCYVHAATEASIHVWLADDGSLFDELQWSLRWRIDLHSGPNRICYLRPVISNGEDKLLLYVAGENSCDDCLSWCTVSNNTVEKTVEFHNLRYGRPDGSKYMVQSLDVLHYNTFPYFESLVSLTACNY</sequence>
<evidence type="ECO:0000313" key="4">
    <source>
        <dbReference type="Proteomes" id="UP001497457"/>
    </source>
</evidence>
<dbReference type="InterPro" id="IPR001810">
    <property type="entry name" value="F-box_dom"/>
</dbReference>
<dbReference type="InterPro" id="IPR036047">
    <property type="entry name" value="F-box-like_dom_sf"/>
</dbReference>
<accession>A0ABC8WCY1</accession>
<reference evidence="3" key="1">
    <citation type="submission" date="2024-10" db="EMBL/GenBank/DDBJ databases">
        <authorList>
            <person name="Ryan C."/>
        </authorList>
    </citation>
    <scope>NUCLEOTIDE SEQUENCE [LARGE SCALE GENOMIC DNA]</scope>
</reference>
<organism evidence="3 4">
    <name type="scientific">Urochloa decumbens</name>
    <dbReference type="NCBI Taxonomy" id="240449"/>
    <lineage>
        <taxon>Eukaryota</taxon>
        <taxon>Viridiplantae</taxon>
        <taxon>Streptophyta</taxon>
        <taxon>Embryophyta</taxon>
        <taxon>Tracheophyta</taxon>
        <taxon>Spermatophyta</taxon>
        <taxon>Magnoliopsida</taxon>
        <taxon>Liliopsida</taxon>
        <taxon>Poales</taxon>
        <taxon>Poaceae</taxon>
        <taxon>PACMAD clade</taxon>
        <taxon>Panicoideae</taxon>
        <taxon>Panicodae</taxon>
        <taxon>Paniceae</taxon>
        <taxon>Melinidinae</taxon>
        <taxon>Urochloa</taxon>
    </lineage>
</organism>
<dbReference type="Gene3D" id="1.20.1280.50">
    <property type="match status" value="1"/>
</dbReference>
<protein>
    <recommendedName>
        <fullName evidence="5">F-box domain-containing protein</fullName>
    </recommendedName>
</protein>
<feature type="domain" description="F-box" evidence="1">
    <location>
        <begin position="20"/>
        <end position="50"/>
    </location>
</feature>
<dbReference type="Pfam" id="PF00646">
    <property type="entry name" value="F-box"/>
    <property type="match status" value="1"/>
</dbReference>
<dbReference type="SUPFAM" id="SSF50998">
    <property type="entry name" value="Quinoprotein alcohol dehydrogenase-like"/>
    <property type="match status" value="1"/>
</dbReference>
<proteinExistence type="predicted"/>
<name>A0ABC8WCY1_9POAL</name>
<evidence type="ECO:0000259" key="1">
    <source>
        <dbReference type="Pfam" id="PF00646"/>
    </source>
</evidence>
<evidence type="ECO:0008006" key="5">
    <source>
        <dbReference type="Google" id="ProtNLM"/>
    </source>
</evidence>
<keyword evidence="4" id="KW-1185">Reference proteome</keyword>
<dbReference type="PANTHER" id="PTHR31672">
    <property type="entry name" value="BNACNNG10540D PROTEIN"/>
    <property type="match status" value="1"/>
</dbReference>
<dbReference type="AlphaFoldDB" id="A0ABC8WCY1"/>
<dbReference type="NCBIfam" id="TIGR01640">
    <property type="entry name" value="F_box_assoc_1"/>
    <property type="match status" value="1"/>
</dbReference>
<evidence type="ECO:0000313" key="3">
    <source>
        <dbReference type="EMBL" id="CAL4905606.1"/>
    </source>
</evidence>
<dbReference type="InterPro" id="IPR013187">
    <property type="entry name" value="F-box-assoc_dom_typ3"/>
</dbReference>
<dbReference type="InterPro" id="IPR050796">
    <property type="entry name" value="SCF_F-box_component"/>
</dbReference>
<feature type="domain" description="F-box associated beta-propeller type 3" evidence="2">
    <location>
        <begin position="130"/>
        <end position="328"/>
    </location>
</feature>
<gene>
    <name evidence="3" type="ORF">URODEC1_LOCUS11739</name>
</gene>